<gene>
    <name evidence="1" type="ORF">HMPREF0860_0124</name>
</gene>
<proteinExistence type="predicted"/>
<evidence type="ECO:0000313" key="1">
    <source>
        <dbReference type="EMBL" id="ERK02600.1"/>
    </source>
</evidence>
<name>A0ABP2YM36_TRESO</name>
<dbReference type="InterPro" id="IPR007460">
    <property type="entry name" value="BrnT_toxin"/>
</dbReference>
<evidence type="ECO:0000313" key="2">
    <source>
        <dbReference type="Proteomes" id="UP000016646"/>
    </source>
</evidence>
<sequence length="98" mass="11719">MYNFIGIRIMLFEWDEHKNRENKRKHGIAFEEAVRVFADPNLKIVLDSEESEIRWHAVGFADKMLFVVFTEREKNALRIISARKATKREIYGYKNDDL</sequence>
<dbReference type="EMBL" id="AVQI01000050">
    <property type="protein sequence ID" value="ERK02600.1"/>
    <property type="molecule type" value="Genomic_DNA"/>
</dbReference>
<dbReference type="RefSeq" id="WP_021495611.1">
    <property type="nucleotide sequence ID" value="NZ_AVQI01000050.1"/>
</dbReference>
<keyword evidence="2" id="KW-1185">Reference proteome</keyword>
<dbReference type="Pfam" id="PF04365">
    <property type="entry name" value="BrnT_toxin"/>
    <property type="match status" value="1"/>
</dbReference>
<reference evidence="1 2" key="1">
    <citation type="submission" date="2013-08" db="EMBL/GenBank/DDBJ databases">
        <authorList>
            <person name="Durkin A.S."/>
            <person name="Haft D.R."/>
            <person name="McCorrison J."/>
            <person name="Torralba M."/>
            <person name="Gillis M."/>
            <person name="Haft D.H."/>
            <person name="Methe B."/>
            <person name="Sutton G."/>
            <person name="Nelson K.E."/>
        </authorList>
    </citation>
    <scope>NUCLEOTIDE SEQUENCE [LARGE SCALE GENOMIC DNA]</scope>
    <source>
        <strain evidence="1 2">ATCC 35536</strain>
    </source>
</reference>
<organism evidence="1 2">
    <name type="scientific">Treponema socranskii subsp. socranskii VPI DR56BR1116 = ATCC 35536</name>
    <dbReference type="NCBI Taxonomy" id="1125725"/>
    <lineage>
        <taxon>Bacteria</taxon>
        <taxon>Pseudomonadati</taxon>
        <taxon>Spirochaetota</taxon>
        <taxon>Spirochaetia</taxon>
        <taxon>Spirochaetales</taxon>
        <taxon>Treponemataceae</taxon>
        <taxon>Treponema</taxon>
    </lineage>
</organism>
<comment type="caution">
    <text evidence="1">The sequence shown here is derived from an EMBL/GenBank/DDBJ whole genome shotgun (WGS) entry which is preliminary data.</text>
</comment>
<dbReference type="Gene3D" id="3.10.450.530">
    <property type="entry name" value="Ribonuclease toxin, BrnT, of type II toxin-antitoxin system"/>
    <property type="match status" value="1"/>
</dbReference>
<dbReference type="InterPro" id="IPR038573">
    <property type="entry name" value="BrnT_sf"/>
</dbReference>
<accession>A0ABP2YM36</accession>
<dbReference type="Proteomes" id="UP000016646">
    <property type="component" value="Unassembled WGS sequence"/>
</dbReference>
<protein>
    <submittedName>
        <fullName evidence="1">PF04365 family protein</fullName>
    </submittedName>
</protein>